<dbReference type="Proteomes" id="UP000002051">
    <property type="component" value="Unassembled WGS sequence"/>
</dbReference>
<keyword evidence="1" id="KW-0472">Membrane</keyword>
<accession>A0A072TXK9</accession>
<dbReference type="EMBL" id="CM001223">
    <property type="protein sequence ID" value="KEH21608.1"/>
    <property type="molecule type" value="Genomic_DNA"/>
</dbReference>
<evidence type="ECO:0000313" key="2">
    <source>
        <dbReference type="EMBL" id="KEH21608.1"/>
    </source>
</evidence>
<reference evidence="2 4" key="1">
    <citation type="journal article" date="2011" name="Nature">
        <title>The Medicago genome provides insight into the evolution of rhizobial symbioses.</title>
        <authorList>
            <person name="Young N.D."/>
            <person name="Debelle F."/>
            <person name="Oldroyd G.E."/>
            <person name="Geurts R."/>
            <person name="Cannon S.B."/>
            <person name="Udvardi M.K."/>
            <person name="Benedito V.A."/>
            <person name="Mayer K.F."/>
            <person name="Gouzy J."/>
            <person name="Schoof H."/>
            <person name="Van de Peer Y."/>
            <person name="Proost S."/>
            <person name="Cook D.R."/>
            <person name="Meyers B.C."/>
            <person name="Spannagl M."/>
            <person name="Cheung F."/>
            <person name="De Mita S."/>
            <person name="Krishnakumar V."/>
            <person name="Gundlach H."/>
            <person name="Zhou S."/>
            <person name="Mudge J."/>
            <person name="Bharti A.K."/>
            <person name="Murray J.D."/>
            <person name="Naoumkina M.A."/>
            <person name="Rosen B."/>
            <person name="Silverstein K.A."/>
            <person name="Tang H."/>
            <person name="Rombauts S."/>
            <person name="Zhao P.X."/>
            <person name="Zhou P."/>
            <person name="Barbe V."/>
            <person name="Bardou P."/>
            <person name="Bechner M."/>
            <person name="Bellec A."/>
            <person name="Berger A."/>
            <person name="Berges H."/>
            <person name="Bidwell S."/>
            <person name="Bisseling T."/>
            <person name="Choisne N."/>
            <person name="Couloux A."/>
            <person name="Denny R."/>
            <person name="Deshpande S."/>
            <person name="Dai X."/>
            <person name="Doyle J.J."/>
            <person name="Dudez A.M."/>
            <person name="Farmer A.D."/>
            <person name="Fouteau S."/>
            <person name="Franken C."/>
            <person name="Gibelin C."/>
            <person name="Gish J."/>
            <person name="Goldstein S."/>
            <person name="Gonzalez A.J."/>
            <person name="Green P.J."/>
            <person name="Hallab A."/>
            <person name="Hartog M."/>
            <person name="Hua A."/>
            <person name="Humphray S.J."/>
            <person name="Jeong D.H."/>
            <person name="Jing Y."/>
            <person name="Jocker A."/>
            <person name="Kenton S.M."/>
            <person name="Kim D.J."/>
            <person name="Klee K."/>
            <person name="Lai H."/>
            <person name="Lang C."/>
            <person name="Lin S."/>
            <person name="Macmil S.L."/>
            <person name="Magdelenat G."/>
            <person name="Matthews L."/>
            <person name="McCorrison J."/>
            <person name="Monaghan E.L."/>
            <person name="Mun J.H."/>
            <person name="Najar F.Z."/>
            <person name="Nicholson C."/>
            <person name="Noirot C."/>
            <person name="O'Bleness M."/>
            <person name="Paule C.R."/>
            <person name="Poulain J."/>
            <person name="Prion F."/>
            <person name="Qin B."/>
            <person name="Qu C."/>
            <person name="Retzel E.F."/>
            <person name="Riddle C."/>
            <person name="Sallet E."/>
            <person name="Samain S."/>
            <person name="Samson N."/>
            <person name="Sanders I."/>
            <person name="Saurat O."/>
            <person name="Scarpelli C."/>
            <person name="Schiex T."/>
            <person name="Segurens B."/>
            <person name="Severin A.J."/>
            <person name="Sherrier D.J."/>
            <person name="Shi R."/>
            <person name="Sims S."/>
            <person name="Singer S.R."/>
            <person name="Sinharoy S."/>
            <person name="Sterck L."/>
            <person name="Viollet A."/>
            <person name="Wang B.B."/>
            <person name="Wang K."/>
            <person name="Wang M."/>
            <person name="Wang X."/>
            <person name="Warfsmann J."/>
            <person name="Weissenbach J."/>
            <person name="White D.D."/>
            <person name="White J.D."/>
            <person name="Wiley G.B."/>
            <person name="Wincker P."/>
            <person name="Xing Y."/>
            <person name="Yang L."/>
            <person name="Yao Z."/>
            <person name="Ying F."/>
            <person name="Zhai J."/>
            <person name="Zhou L."/>
            <person name="Zuber A."/>
            <person name="Denarie J."/>
            <person name="Dixon R.A."/>
            <person name="May G.D."/>
            <person name="Schwartz D.C."/>
            <person name="Rogers J."/>
            <person name="Quetier F."/>
            <person name="Town C.D."/>
            <person name="Roe B.A."/>
        </authorList>
    </citation>
    <scope>NUCLEOTIDE SEQUENCE [LARGE SCALE GENOMIC DNA]</scope>
    <source>
        <strain evidence="2">A17</strain>
        <strain evidence="3 4">cv. Jemalong A17</strain>
    </source>
</reference>
<feature type="transmembrane region" description="Helical" evidence="1">
    <location>
        <begin position="36"/>
        <end position="53"/>
    </location>
</feature>
<dbReference type="HOGENOM" id="CLU_3035426_0_0_1"/>
<organism evidence="2 4">
    <name type="scientific">Medicago truncatula</name>
    <name type="common">Barrel medic</name>
    <name type="synonym">Medicago tribuloides</name>
    <dbReference type="NCBI Taxonomy" id="3880"/>
    <lineage>
        <taxon>Eukaryota</taxon>
        <taxon>Viridiplantae</taxon>
        <taxon>Streptophyta</taxon>
        <taxon>Embryophyta</taxon>
        <taxon>Tracheophyta</taxon>
        <taxon>Spermatophyta</taxon>
        <taxon>Magnoliopsida</taxon>
        <taxon>eudicotyledons</taxon>
        <taxon>Gunneridae</taxon>
        <taxon>Pentapetalae</taxon>
        <taxon>rosids</taxon>
        <taxon>fabids</taxon>
        <taxon>Fabales</taxon>
        <taxon>Fabaceae</taxon>
        <taxon>Papilionoideae</taxon>
        <taxon>50 kb inversion clade</taxon>
        <taxon>NPAAA clade</taxon>
        <taxon>Hologalegina</taxon>
        <taxon>IRL clade</taxon>
        <taxon>Trifolieae</taxon>
        <taxon>Medicago</taxon>
    </lineage>
</organism>
<keyword evidence="4" id="KW-1185">Reference proteome</keyword>
<evidence type="ECO:0000313" key="3">
    <source>
        <dbReference type="EnsemblPlants" id="KEH21608"/>
    </source>
</evidence>
<evidence type="ECO:0000256" key="1">
    <source>
        <dbReference type="SAM" id="Phobius"/>
    </source>
</evidence>
<gene>
    <name evidence="2" type="ordered locus">MTR_7g009395</name>
</gene>
<reference evidence="2 4" key="2">
    <citation type="journal article" date="2014" name="BMC Genomics">
        <title>An improved genome release (version Mt4.0) for the model legume Medicago truncatula.</title>
        <authorList>
            <person name="Tang H."/>
            <person name="Krishnakumar V."/>
            <person name="Bidwell S."/>
            <person name="Rosen B."/>
            <person name="Chan A."/>
            <person name="Zhou S."/>
            <person name="Gentzbittel L."/>
            <person name="Childs K.L."/>
            <person name="Yandell M."/>
            <person name="Gundlach H."/>
            <person name="Mayer K.F."/>
            <person name="Schwartz D.C."/>
            <person name="Town C.D."/>
        </authorList>
    </citation>
    <scope>GENOME REANNOTATION</scope>
    <source>
        <strain evidence="2">A17</strain>
        <strain evidence="3 4">cv. Jemalong A17</strain>
    </source>
</reference>
<keyword evidence="1" id="KW-1133">Transmembrane helix</keyword>
<proteinExistence type="predicted"/>
<evidence type="ECO:0000313" key="4">
    <source>
        <dbReference type="Proteomes" id="UP000002051"/>
    </source>
</evidence>
<sequence>MFGLTVRMENRGCTKILLKSFGLEMKNLLIFMRRDLVMLVIFILCLEGLRTVVMH</sequence>
<reference evidence="3" key="3">
    <citation type="submission" date="2015-04" db="UniProtKB">
        <authorList>
            <consortium name="EnsemblPlants"/>
        </authorList>
    </citation>
    <scope>IDENTIFICATION</scope>
    <source>
        <strain evidence="3">cv. Jemalong A17</strain>
    </source>
</reference>
<dbReference type="AlphaFoldDB" id="A0A072TXK9"/>
<dbReference type="EnsemblPlants" id="KEH21608">
    <property type="protein sequence ID" value="KEH21608"/>
    <property type="gene ID" value="MTR_7g009395"/>
</dbReference>
<keyword evidence="1 2" id="KW-0812">Transmembrane</keyword>
<protein>
    <submittedName>
        <fullName evidence="2">Transmembrane protein, putative</fullName>
    </submittedName>
</protein>
<name>A0A072TXK9_MEDTR</name>